<evidence type="ECO:0000313" key="5">
    <source>
        <dbReference type="Proteomes" id="UP001152797"/>
    </source>
</evidence>
<dbReference type="SUPFAM" id="SSF49599">
    <property type="entry name" value="TRAF domain-like"/>
    <property type="match status" value="1"/>
</dbReference>
<accession>A0A9P1DTS9</accession>
<feature type="domain" description="BTB" evidence="1">
    <location>
        <begin position="533"/>
        <end position="612"/>
    </location>
</feature>
<dbReference type="InterPro" id="IPR008974">
    <property type="entry name" value="TRAF-like"/>
</dbReference>
<evidence type="ECO:0000313" key="4">
    <source>
        <dbReference type="EMBL" id="CAL4803428.1"/>
    </source>
</evidence>
<dbReference type="Gene3D" id="2.60.210.10">
    <property type="entry name" value="Apoptosis, Tumor Necrosis Factor Receptor Associated Protein 2, Chain A"/>
    <property type="match status" value="2"/>
</dbReference>
<dbReference type="SMART" id="SM00225">
    <property type="entry name" value="BTB"/>
    <property type="match status" value="2"/>
</dbReference>
<dbReference type="InterPro" id="IPR000210">
    <property type="entry name" value="BTB/POZ_dom"/>
</dbReference>
<dbReference type="EMBL" id="CAMXCT030006567">
    <property type="protein sequence ID" value="CAL4803428.1"/>
    <property type="molecule type" value="Genomic_DNA"/>
</dbReference>
<evidence type="ECO:0000259" key="1">
    <source>
        <dbReference type="PROSITE" id="PS50097"/>
    </source>
</evidence>
<dbReference type="Proteomes" id="UP001152797">
    <property type="component" value="Unassembled WGS sequence"/>
</dbReference>
<dbReference type="OrthoDB" id="436692at2759"/>
<gene>
    <name evidence="2" type="ORF">C1SCF055_LOCUS40882</name>
</gene>
<dbReference type="SUPFAM" id="SSF54695">
    <property type="entry name" value="POZ domain"/>
    <property type="match status" value="2"/>
</dbReference>
<dbReference type="PROSITE" id="PS50097">
    <property type="entry name" value="BTB"/>
    <property type="match status" value="1"/>
</dbReference>
<organism evidence="2">
    <name type="scientific">Cladocopium goreaui</name>
    <dbReference type="NCBI Taxonomy" id="2562237"/>
    <lineage>
        <taxon>Eukaryota</taxon>
        <taxon>Sar</taxon>
        <taxon>Alveolata</taxon>
        <taxon>Dinophyceae</taxon>
        <taxon>Suessiales</taxon>
        <taxon>Symbiodiniaceae</taxon>
        <taxon>Cladocopium</taxon>
    </lineage>
</organism>
<sequence length="710" mass="80642">MAMSLDLMKPTLPAQHMAFTVPNIFSFSKGQSVSSPLQGPTGSFKYCLLIFPAGTEIASTAEGNAQPVSAFLKISPPEHLRDNWTCPDVRYSLWIKSLKRIKPPDIEYKDKNTFCKEHDDRGWHDMFKRDCLRDYVSPDGALQIMGIIHNLPYVHPPPETPKPLFPGLDFSTEARMLSFRLAEGSSLFFDQRLLMARSEYFQKMLTSDEWQESRKGEVDFTGDPHVTKQIMQAILHFILSDSFQVGSVEFNLEVRKLADRFCLKSLVEKVDAAMKDMLNEDNLLQILAEMHDTDSVVEKSCWTMLESDCNILAKHEDLLDTLIAEKPTLARKLILLGTKRRRRKKKREAFVLHIETQGFLKLGSTGLNFSHFAGLLAQEAQVRVKIENLELKIPDVFSFSKGVAVSSPVVGPTGSFQIILRVYPSGMSSEVSDSRHVAGFIHILPPKHLKDSWSCADVRFWIWVERNNDSACVSTTTSFDQTQISIGWNDILSGRRLQDFVTSDGELRVKAQVWNLPYVQPPTETSEPLFPGLDFSTEAKMLSFRLAEGPSLFFDQRLLMARSEYFQKMLTSDEWQESRNGEVDFTGDPHVTNEIMKAILHFILTDSFQVGSVEFNLEVRKLADRFCLKSLVEKVDAAMKDMLNADNVLQILAEMHDTDSVVEKSCWKMLKSDCSILAQHEDLLDTLIAEKPALTRKLILLGRKKRPRQS</sequence>
<dbReference type="EMBL" id="CAMXCT010006567">
    <property type="protein sequence ID" value="CAI4016116.1"/>
    <property type="molecule type" value="Genomic_DNA"/>
</dbReference>
<name>A0A9P1DTS9_9DINO</name>
<dbReference type="EMBL" id="CAMXCT020006567">
    <property type="protein sequence ID" value="CAL1169491.1"/>
    <property type="molecule type" value="Genomic_DNA"/>
</dbReference>
<evidence type="ECO:0000313" key="3">
    <source>
        <dbReference type="EMBL" id="CAL1169491.1"/>
    </source>
</evidence>
<reference evidence="3" key="2">
    <citation type="submission" date="2024-04" db="EMBL/GenBank/DDBJ databases">
        <authorList>
            <person name="Chen Y."/>
            <person name="Shah S."/>
            <person name="Dougan E. K."/>
            <person name="Thang M."/>
            <person name="Chan C."/>
        </authorList>
    </citation>
    <scope>NUCLEOTIDE SEQUENCE [LARGE SCALE GENOMIC DNA]</scope>
</reference>
<dbReference type="Gene3D" id="3.30.710.10">
    <property type="entry name" value="Potassium Channel Kv1.1, Chain A"/>
    <property type="match status" value="2"/>
</dbReference>
<dbReference type="InterPro" id="IPR011333">
    <property type="entry name" value="SKP1/BTB/POZ_sf"/>
</dbReference>
<proteinExistence type="predicted"/>
<protein>
    <submittedName>
        <fullName evidence="4">BTB domain-containing protein</fullName>
    </submittedName>
</protein>
<dbReference type="AlphaFoldDB" id="A0A9P1DTS9"/>
<comment type="caution">
    <text evidence="2">The sequence shown here is derived from an EMBL/GenBank/DDBJ whole genome shotgun (WGS) entry which is preliminary data.</text>
</comment>
<reference evidence="2" key="1">
    <citation type="submission" date="2022-10" db="EMBL/GenBank/DDBJ databases">
        <authorList>
            <person name="Chen Y."/>
            <person name="Dougan E. K."/>
            <person name="Chan C."/>
            <person name="Rhodes N."/>
            <person name="Thang M."/>
        </authorList>
    </citation>
    <scope>NUCLEOTIDE SEQUENCE</scope>
</reference>
<keyword evidence="5" id="KW-1185">Reference proteome</keyword>
<dbReference type="Pfam" id="PF00651">
    <property type="entry name" value="BTB"/>
    <property type="match status" value="2"/>
</dbReference>
<dbReference type="PANTHER" id="PTHR24413">
    <property type="entry name" value="SPECKLE-TYPE POZ PROTEIN"/>
    <property type="match status" value="1"/>
</dbReference>
<evidence type="ECO:0000313" key="2">
    <source>
        <dbReference type="EMBL" id="CAI4016116.1"/>
    </source>
</evidence>